<feature type="binding site" description="axial binding residue" evidence="9">
    <location>
        <position position="439"/>
    </location>
    <ligand>
        <name>heme</name>
        <dbReference type="ChEBI" id="CHEBI:30413"/>
    </ligand>
    <ligandPart>
        <name>Fe</name>
        <dbReference type="ChEBI" id="CHEBI:18248"/>
    </ligandPart>
</feature>
<dbReference type="GO" id="GO:0005506">
    <property type="term" value="F:iron ion binding"/>
    <property type="evidence" value="ECO:0007669"/>
    <property type="project" value="InterPro"/>
</dbReference>
<evidence type="ECO:0000313" key="11">
    <source>
        <dbReference type="EMBL" id="KAF9473508.1"/>
    </source>
</evidence>
<dbReference type="PRINTS" id="PR00463">
    <property type="entry name" value="EP450I"/>
</dbReference>
<sequence length="513" mass="57302">MDFNLTSQLSAVSLTFVIGLLTYRSLSGSAKRYPPGPRRLPIIGNLHQVPTKHPWLVFSEWNKVYGGIIYLDTMRGSMMAINSAEIAKDLLDKRSAIYSDRPVSVTLSFSVGFSELFSLRPYGSEGWRKQRKIVSQDVSSSKITRYYSLQESKAAALIDHLLKDSTVLRKKVQLYVGSIIFRVAYGYHVTSMDDKMLTEPLNMMNQLGKTTAPGNFLVDFIPPLKYVPRWMPGFGFLKVADQWRVQLHNTAFNPYMWCKNNLETGKTLMPNLCGSIIQDAGGQLSESDEHALIWAALTMFGGGLDTNTSLTLTFIMTMIRNPAVQKKAQAELDSVVGKDRLPTISDRPQLPYTRSVLAEVLRWGPPAPLSIPHATSTDDTYNGYFIPKGTIIFPNIWHMLHDPNVYANPMEFDPDRFGGDDAQMDKAKDLVFGFGRRYCPGKEFAEGTLFAIISTMLATCDLFPGLDEHGKEVRPEYAYTNGLATFPEAFSLRVKARSPQATALLSDASVIVE</sequence>
<gene>
    <name evidence="11" type="ORF">BDN70DRAFT_817124</name>
</gene>
<evidence type="ECO:0000256" key="5">
    <source>
        <dbReference type="ARBA" id="ARBA00022723"/>
    </source>
</evidence>
<evidence type="ECO:0000256" key="4">
    <source>
        <dbReference type="ARBA" id="ARBA00022617"/>
    </source>
</evidence>
<dbReference type="Gene3D" id="1.10.630.10">
    <property type="entry name" value="Cytochrome P450"/>
    <property type="match status" value="1"/>
</dbReference>
<protein>
    <submittedName>
        <fullName evidence="11">Monooxygenase</fullName>
    </submittedName>
</protein>
<keyword evidence="7 9" id="KW-0408">Iron</keyword>
<dbReference type="SUPFAM" id="SSF48264">
    <property type="entry name" value="Cytochrome P450"/>
    <property type="match status" value="1"/>
</dbReference>
<evidence type="ECO:0000256" key="9">
    <source>
        <dbReference type="PIRSR" id="PIRSR602401-1"/>
    </source>
</evidence>
<dbReference type="GO" id="GO:0004497">
    <property type="term" value="F:monooxygenase activity"/>
    <property type="evidence" value="ECO:0007669"/>
    <property type="project" value="UniProtKB-KW"/>
</dbReference>
<evidence type="ECO:0000256" key="3">
    <source>
        <dbReference type="ARBA" id="ARBA00010617"/>
    </source>
</evidence>
<dbReference type="InterPro" id="IPR036396">
    <property type="entry name" value="Cyt_P450_sf"/>
</dbReference>
<dbReference type="InterPro" id="IPR002401">
    <property type="entry name" value="Cyt_P450_E_grp-I"/>
</dbReference>
<keyword evidence="4 9" id="KW-0349">Heme</keyword>
<comment type="cofactor">
    <cofactor evidence="1 9">
        <name>heme</name>
        <dbReference type="ChEBI" id="CHEBI:30413"/>
    </cofactor>
</comment>
<dbReference type="PANTHER" id="PTHR46300">
    <property type="entry name" value="P450, PUTATIVE (EUROFUNG)-RELATED-RELATED"/>
    <property type="match status" value="1"/>
</dbReference>
<dbReference type="InterPro" id="IPR050364">
    <property type="entry name" value="Cytochrome_P450_fung"/>
</dbReference>
<evidence type="ECO:0000256" key="6">
    <source>
        <dbReference type="ARBA" id="ARBA00023002"/>
    </source>
</evidence>
<dbReference type="Pfam" id="PF00067">
    <property type="entry name" value="p450"/>
    <property type="match status" value="1"/>
</dbReference>
<dbReference type="EMBL" id="MU155437">
    <property type="protein sequence ID" value="KAF9473508.1"/>
    <property type="molecule type" value="Genomic_DNA"/>
</dbReference>
<dbReference type="OrthoDB" id="2789670at2759"/>
<dbReference type="CDD" id="cd11065">
    <property type="entry name" value="CYP64-like"/>
    <property type="match status" value="1"/>
</dbReference>
<keyword evidence="6 10" id="KW-0560">Oxidoreductase</keyword>
<keyword evidence="5 9" id="KW-0479">Metal-binding</keyword>
<comment type="caution">
    <text evidence="11">The sequence shown here is derived from an EMBL/GenBank/DDBJ whole genome shotgun (WGS) entry which is preliminary data.</text>
</comment>
<dbReference type="PANTHER" id="PTHR46300:SF7">
    <property type="entry name" value="P450, PUTATIVE (EUROFUNG)-RELATED"/>
    <property type="match status" value="1"/>
</dbReference>
<keyword evidence="12" id="KW-1185">Reference proteome</keyword>
<proteinExistence type="inferred from homology"/>
<evidence type="ECO:0000256" key="10">
    <source>
        <dbReference type="RuleBase" id="RU000461"/>
    </source>
</evidence>
<name>A0A9P5YPF5_9AGAR</name>
<dbReference type="InterPro" id="IPR001128">
    <property type="entry name" value="Cyt_P450"/>
</dbReference>
<reference evidence="11" key="1">
    <citation type="submission" date="2020-11" db="EMBL/GenBank/DDBJ databases">
        <authorList>
            <consortium name="DOE Joint Genome Institute"/>
            <person name="Ahrendt S."/>
            <person name="Riley R."/>
            <person name="Andreopoulos W."/>
            <person name="Labutti K."/>
            <person name="Pangilinan J."/>
            <person name="Ruiz-Duenas F.J."/>
            <person name="Barrasa J.M."/>
            <person name="Sanchez-Garcia M."/>
            <person name="Camarero S."/>
            <person name="Miyauchi S."/>
            <person name="Serrano A."/>
            <person name="Linde D."/>
            <person name="Babiker R."/>
            <person name="Drula E."/>
            <person name="Ayuso-Fernandez I."/>
            <person name="Pacheco R."/>
            <person name="Padilla G."/>
            <person name="Ferreira P."/>
            <person name="Barriuso J."/>
            <person name="Kellner H."/>
            <person name="Castanera R."/>
            <person name="Alfaro M."/>
            <person name="Ramirez L."/>
            <person name="Pisabarro A.G."/>
            <person name="Kuo A."/>
            <person name="Tritt A."/>
            <person name="Lipzen A."/>
            <person name="He G."/>
            <person name="Yan M."/>
            <person name="Ng V."/>
            <person name="Cullen D."/>
            <person name="Martin F."/>
            <person name="Rosso M.-N."/>
            <person name="Henrissat B."/>
            <person name="Hibbett D."/>
            <person name="Martinez A.T."/>
            <person name="Grigoriev I.V."/>
        </authorList>
    </citation>
    <scope>NUCLEOTIDE SEQUENCE</scope>
    <source>
        <strain evidence="11">CIRM-BRFM 674</strain>
    </source>
</reference>
<comment type="similarity">
    <text evidence="3 10">Belongs to the cytochrome P450 family.</text>
</comment>
<dbReference type="AlphaFoldDB" id="A0A9P5YPF5"/>
<dbReference type="GO" id="GO:0020037">
    <property type="term" value="F:heme binding"/>
    <property type="evidence" value="ECO:0007669"/>
    <property type="project" value="InterPro"/>
</dbReference>
<evidence type="ECO:0000313" key="12">
    <source>
        <dbReference type="Proteomes" id="UP000807469"/>
    </source>
</evidence>
<organism evidence="11 12">
    <name type="scientific">Pholiota conissans</name>
    <dbReference type="NCBI Taxonomy" id="109636"/>
    <lineage>
        <taxon>Eukaryota</taxon>
        <taxon>Fungi</taxon>
        <taxon>Dikarya</taxon>
        <taxon>Basidiomycota</taxon>
        <taxon>Agaricomycotina</taxon>
        <taxon>Agaricomycetes</taxon>
        <taxon>Agaricomycetidae</taxon>
        <taxon>Agaricales</taxon>
        <taxon>Agaricineae</taxon>
        <taxon>Strophariaceae</taxon>
        <taxon>Pholiota</taxon>
    </lineage>
</organism>
<evidence type="ECO:0000256" key="1">
    <source>
        <dbReference type="ARBA" id="ARBA00001971"/>
    </source>
</evidence>
<dbReference type="GO" id="GO:0016705">
    <property type="term" value="F:oxidoreductase activity, acting on paired donors, with incorporation or reduction of molecular oxygen"/>
    <property type="evidence" value="ECO:0007669"/>
    <property type="project" value="InterPro"/>
</dbReference>
<dbReference type="PROSITE" id="PS00086">
    <property type="entry name" value="CYTOCHROME_P450"/>
    <property type="match status" value="1"/>
</dbReference>
<accession>A0A9P5YPF5</accession>
<evidence type="ECO:0000256" key="7">
    <source>
        <dbReference type="ARBA" id="ARBA00023004"/>
    </source>
</evidence>
<evidence type="ECO:0000256" key="2">
    <source>
        <dbReference type="ARBA" id="ARBA00005179"/>
    </source>
</evidence>
<comment type="pathway">
    <text evidence="2">Secondary metabolite biosynthesis.</text>
</comment>
<dbReference type="Proteomes" id="UP000807469">
    <property type="component" value="Unassembled WGS sequence"/>
</dbReference>
<evidence type="ECO:0000256" key="8">
    <source>
        <dbReference type="ARBA" id="ARBA00023033"/>
    </source>
</evidence>
<keyword evidence="8 10" id="KW-0503">Monooxygenase</keyword>
<dbReference type="InterPro" id="IPR017972">
    <property type="entry name" value="Cyt_P450_CS"/>
</dbReference>